<dbReference type="AlphaFoldDB" id="A0A653DC61"/>
<keyword evidence="7" id="KW-1133">Transmembrane helix</keyword>
<dbReference type="InterPro" id="IPR013128">
    <property type="entry name" value="Peptidase_C1A"/>
</dbReference>
<name>A0A653DC61_CALMS</name>
<keyword evidence="4" id="KW-0788">Thiol protease</keyword>
<proteinExistence type="inferred from homology"/>
<evidence type="ECO:0000256" key="1">
    <source>
        <dbReference type="ARBA" id="ARBA00008455"/>
    </source>
</evidence>
<dbReference type="SMART" id="SM00645">
    <property type="entry name" value="Pept_C1"/>
    <property type="match status" value="1"/>
</dbReference>
<dbReference type="InterPro" id="IPR025660">
    <property type="entry name" value="Pept_his_AS"/>
</dbReference>
<evidence type="ECO:0000256" key="6">
    <source>
        <dbReference type="ARBA" id="ARBA00023157"/>
    </source>
</evidence>
<dbReference type="Gene3D" id="3.90.70.10">
    <property type="entry name" value="Cysteine proteinases"/>
    <property type="match status" value="1"/>
</dbReference>
<accession>A0A653DC61</accession>
<gene>
    <name evidence="10" type="ORF">CALMAC_LOCUS16321</name>
</gene>
<feature type="transmembrane region" description="Helical" evidence="7">
    <location>
        <begin position="22"/>
        <end position="40"/>
    </location>
</feature>
<feature type="domain" description="Peptidase C1A papain C-terminal" evidence="8">
    <location>
        <begin position="145"/>
        <end position="357"/>
    </location>
</feature>
<keyword evidence="2" id="KW-0645">Protease</keyword>
<evidence type="ECO:0008006" key="12">
    <source>
        <dbReference type="Google" id="ProtNLM"/>
    </source>
</evidence>
<dbReference type="InterPro" id="IPR039417">
    <property type="entry name" value="Peptidase_C1A_papain-like"/>
</dbReference>
<evidence type="ECO:0000259" key="9">
    <source>
        <dbReference type="SMART" id="SM00848"/>
    </source>
</evidence>
<evidence type="ECO:0000256" key="5">
    <source>
        <dbReference type="ARBA" id="ARBA00023145"/>
    </source>
</evidence>
<dbReference type="CDD" id="cd02248">
    <property type="entry name" value="Peptidase_C1A"/>
    <property type="match status" value="1"/>
</dbReference>
<dbReference type="Pfam" id="PF08246">
    <property type="entry name" value="Inhibitor_I29"/>
    <property type="match status" value="1"/>
</dbReference>
<dbReference type="GO" id="GO:0008234">
    <property type="term" value="F:cysteine-type peptidase activity"/>
    <property type="evidence" value="ECO:0007669"/>
    <property type="project" value="UniProtKB-KW"/>
</dbReference>
<keyword evidence="5" id="KW-0865">Zymogen</keyword>
<dbReference type="SUPFAM" id="SSF54001">
    <property type="entry name" value="Cysteine proteinases"/>
    <property type="match status" value="1"/>
</dbReference>
<feature type="domain" description="Cathepsin propeptide inhibitor" evidence="9">
    <location>
        <begin position="50"/>
        <end position="108"/>
    </location>
</feature>
<dbReference type="GO" id="GO:0006508">
    <property type="term" value="P:proteolysis"/>
    <property type="evidence" value="ECO:0007669"/>
    <property type="project" value="UniProtKB-KW"/>
</dbReference>
<evidence type="ECO:0000313" key="10">
    <source>
        <dbReference type="EMBL" id="VEN57774.1"/>
    </source>
</evidence>
<dbReference type="InterPro" id="IPR038765">
    <property type="entry name" value="Papain-like_cys_pep_sf"/>
</dbReference>
<dbReference type="PROSITE" id="PS00139">
    <property type="entry name" value="THIOL_PROTEASE_CYS"/>
    <property type="match status" value="1"/>
</dbReference>
<dbReference type="InterPro" id="IPR013201">
    <property type="entry name" value="Prot_inhib_I29"/>
</dbReference>
<sequence length="359" mass="40540">MYSGSLYNSRINTVHVPKILKYLEYICYVILLFVVIPIHIHSPTRDEILFEKYIAKFNKTYANEEVYNQRLQAFMLSLQTIEELNGNKTNMSAQYGLTKYSDLLPEEFVKLRLLPNLSSYIAKDFKVSQRNAPRYRRSMKLRIKIPQTIDWRKKNAVTKVQNQGSCGACWAFSAVGVIESMYAIKTGKLVAFSIQEMIDCSKYDEGCDGGDIYSLLRWMKTFNVTVVKDEVYPLSLSKGTCKGNYSEGIHIKAFDCGSYIDSEDLILALVALNGPVAVAINAQSWQNYVGGTIQYHCSDDPLSINHAVQIVGYDLTAPVPYYIVKNSWGDEFGMDGYLQIAVGQNLCGLAYEVCAIQLL</sequence>
<dbReference type="PANTHER" id="PTHR12411">
    <property type="entry name" value="CYSTEINE PROTEASE FAMILY C1-RELATED"/>
    <property type="match status" value="1"/>
</dbReference>
<evidence type="ECO:0000259" key="8">
    <source>
        <dbReference type="SMART" id="SM00645"/>
    </source>
</evidence>
<dbReference type="SMART" id="SM00848">
    <property type="entry name" value="Inhibitor_I29"/>
    <property type="match status" value="1"/>
</dbReference>
<organism evidence="10 11">
    <name type="scientific">Callosobruchus maculatus</name>
    <name type="common">Southern cowpea weevil</name>
    <name type="synonym">Pulse bruchid</name>
    <dbReference type="NCBI Taxonomy" id="64391"/>
    <lineage>
        <taxon>Eukaryota</taxon>
        <taxon>Metazoa</taxon>
        <taxon>Ecdysozoa</taxon>
        <taxon>Arthropoda</taxon>
        <taxon>Hexapoda</taxon>
        <taxon>Insecta</taxon>
        <taxon>Pterygota</taxon>
        <taxon>Neoptera</taxon>
        <taxon>Endopterygota</taxon>
        <taxon>Coleoptera</taxon>
        <taxon>Polyphaga</taxon>
        <taxon>Cucujiformia</taxon>
        <taxon>Chrysomeloidea</taxon>
        <taxon>Chrysomelidae</taxon>
        <taxon>Bruchinae</taxon>
        <taxon>Bruchini</taxon>
        <taxon>Callosobruchus</taxon>
    </lineage>
</organism>
<keyword evidence="7" id="KW-0472">Membrane</keyword>
<protein>
    <recommendedName>
        <fullName evidence="12">Peptidase C1A papain C-terminal domain-containing protein</fullName>
    </recommendedName>
</protein>
<dbReference type="EMBL" id="CAACVG010011298">
    <property type="protein sequence ID" value="VEN57774.1"/>
    <property type="molecule type" value="Genomic_DNA"/>
</dbReference>
<evidence type="ECO:0000256" key="7">
    <source>
        <dbReference type="SAM" id="Phobius"/>
    </source>
</evidence>
<dbReference type="InterPro" id="IPR000668">
    <property type="entry name" value="Peptidase_C1A_C"/>
</dbReference>
<evidence type="ECO:0000313" key="11">
    <source>
        <dbReference type="Proteomes" id="UP000410492"/>
    </source>
</evidence>
<keyword evidence="6" id="KW-1015">Disulfide bond</keyword>
<evidence type="ECO:0000256" key="2">
    <source>
        <dbReference type="ARBA" id="ARBA00022670"/>
    </source>
</evidence>
<evidence type="ECO:0000256" key="3">
    <source>
        <dbReference type="ARBA" id="ARBA00022801"/>
    </source>
</evidence>
<comment type="similarity">
    <text evidence="1">Belongs to the peptidase C1 family.</text>
</comment>
<dbReference type="OrthoDB" id="498368at2759"/>
<keyword evidence="11" id="KW-1185">Reference proteome</keyword>
<dbReference type="PROSITE" id="PS00639">
    <property type="entry name" value="THIOL_PROTEASE_HIS"/>
    <property type="match status" value="1"/>
</dbReference>
<evidence type="ECO:0000256" key="4">
    <source>
        <dbReference type="ARBA" id="ARBA00022807"/>
    </source>
</evidence>
<dbReference type="Pfam" id="PF00112">
    <property type="entry name" value="Peptidase_C1"/>
    <property type="match status" value="1"/>
</dbReference>
<dbReference type="PRINTS" id="PR00705">
    <property type="entry name" value="PAPAIN"/>
</dbReference>
<dbReference type="Proteomes" id="UP000410492">
    <property type="component" value="Unassembled WGS sequence"/>
</dbReference>
<dbReference type="InterPro" id="IPR000169">
    <property type="entry name" value="Pept_cys_AS"/>
</dbReference>
<keyword evidence="3" id="KW-0378">Hydrolase</keyword>
<reference evidence="10 11" key="1">
    <citation type="submission" date="2019-01" db="EMBL/GenBank/DDBJ databases">
        <authorList>
            <person name="Sayadi A."/>
        </authorList>
    </citation>
    <scope>NUCLEOTIDE SEQUENCE [LARGE SCALE GENOMIC DNA]</scope>
</reference>
<keyword evidence="7" id="KW-0812">Transmembrane</keyword>